<dbReference type="EMBL" id="BMZS01000013">
    <property type="protein sequence ID" value="GHD61661.1"/>
    <property type="molecule type" value="Genomic_DNA"/>
</dbReference>
<evidence type="ECO:0000256" key="1">
    <source>
        <dbReference type="ARBA" id="ARBA00001933"/>
    </source>
</evidence>
<dbReference type="InterPro" id="IPR015422">
    <property type="entry name" value="PyrdxlP-dep_Trfase_small"/>
</dbReference>
<evidence type="ECO:0000256" key="7">
    <source>
        <dbReference type="RuleBase" id="RU004504"/>
    </source>
</evidence>
<evidence type="ECO:0000256" key="5">
    <source>
        <dbReference type="PIRSR" id="PIRSR000524-50"/>
    </source>
</evidence>
<evidence type="ECO:0000313" key="9">
    <source>
        <dbReference type="EMBL" id="GHD61661.1"/>
    </source>
</evidence>
<dbReference type="PIRSF" id="PIRSF000524">
    <property type="entry name" value="SPT"/>
    <property type="match status" value="1"/>
</dbReference>
<gene>
    <name evidence="9" type="ORF">GCM10017083_49310</name>
</gene>
<name>A0A918XWI8_9PROT</name>
<dbReference type="PROSITE" id="PS00595">
    <property type="entry name" value="AA_TRANSFER_CLASS_5"/>
    <property type="match status" value="1"/>
</dbReference>
<comment type="similarity">
    <text evidence="2 6">Belongs to the class-V pyridoxal-phosphate-dependent aminotransferase family.</text>
</comment>
<keyword evidence="3 5" id="KW-0663">Pyridoxal phosphate</keyword>
<feature type="binding site" evidence="4">
    <location>
        <position position="348"/>
    </location>
    <ligand>
        <name>substrate</name>
    </ligand>
</feature>
<dbReference type="Pfam" id="PF00266">
    <property type="entry name" value="Aminotran_5"/>
    <property type="match status" value="1"/>
</dbReference>
<evidence type="ECO:0000259" key="8">
    <source>
        <dbReference type="Pfam" id="PF00266"/>
    </source>
</evidence>
<dbReference type="SUPFAM" id="SSF53383">
    <property type="entry name" value="PLP-dependent transferases"/>
    <property type="match status" value="1"/>
</dbReference>
<dbReference type="Gene3D" id="3.40.640.10">
    <property type="entry name" value="Type I PLP-dependent aspartate aminotransferase-like (Major domain)"/>
    <property type="match status" value="1"/>
</dbReference>
<proteinExistence type="inferred from homology"/>
<evidence type="ECO:0000256" key="4">
    <source>
        <dbReference type="PIRSR" id="PIRSR000524-1"/>
    </source>
</evidence>
<dbReference type="GO" id="GO:0004760">
    <property type="term" value="F:L-serine-pyruvate transaminase activity"/>
    <property type="evidence" value="ECO:0007669"/>
    <property type="project" value="TreeGrafter"/>
</dbReference>
<dbReference type="InterPro" id="IPR024169">
    <property type="entry name" value="SP_NH2Trfase/AEP_transaminase"/>
</dbReference>
<sequence length="397" mass="42669">MSRLAGRQFLNIPGPTNIPDRILQAMHRPALDFMTPEFWEIQVECRDNLKKVMKTDGEVMIYASSGHGSWEAAMTNICSPGDTVLMCETGRFSESWADMCKAFGLTVEVLANPWDRATDPNRVEERLRADTAGTIKAVAVVHNETSTGMTHDVAGIGAAIRAAGHPALLIVDTISSLASMDFRMDEWGVDVAVAGSQKGLMLPVGLGISAASEKALEATRTAKLPRKYYDWNEIKTGDHGRLRFAGTAPSHLFFAMREGLRLLLEEGLDNVFARHARLAEATRRAVRAWGRGNGPTLFGKDEAALSNSVTAVQMPAGFDANAFRGKVLSETNVALGGGLSRLNGKVFRIGHLGDLNEPMILGCLATVELQLKRQGIPHGAGGVDAAIEYLAGSLAAS</sequence>
<reference evidence="9" key="2">
    <citation type="submission" date="2020-09" db="EMBL/GenBank/DDBJ databases">
        <authorList>
            <person name="Sun Q."/>
            <person name="Kim S."/>
        </authorList>
    </citation>
    <scope>NUCLEOTIDE SEQUENCE</scope>
    <source>
        <strain evidence="9">KCTC 42651</strain>
    </source>
</reference>
<dbReference type="PANTHER" id="PTHR21152:SF40">
    <property type="entry name" value="ALANINE--GLYOXYLATE AMINOTRANSFERASE"/>
    <property type="match status" value="1"/>
</dbReference>
<evidence type="ECO:0000256" key="2">
    <source>
        <dbReference type="ARBA" id="ARBA00009236"/>
    </source>
</evidence>
<keyword evidence="10" id="KW-1185">Reference proteome</keyword>
<comment type="caution">
    <text evidence="9">The sequence shown here is derived from an EMBL/GenBank/DDBJ whole genome shotgun (WGS) entry which is preliminary data.</text>
</comment>
<dbReference type="RefSeq" id="WP_189994726.1">
    <property type="nucleotide sequence ID" value="NZ_BMZS01000013.1"/>
</dbReference>
<dbReference type="InterPro" id="IPR015421">
    <property type="entry name" value="PyrdxlP-dep_Trfase_major"/>
</dbReference>
<keyword evidence="9" id="KW-0808">Transferase</keyword>
<dbReference type="InterPro" id="IPR020578">
    <property type="entry name" value="Aminotrans_V_PyrdxlP_BS"/>
</dbReference>
<dbReference type="FunFam" id="3.40.640.10:FF:000054">
    <property type="entry name" value="Serine--glyoxylate aminotransferase"/>
    <property type="match status" value="1"/>
</dbReference>
<dbReference type="GO" id="GO:0008453">
    <property type="term" value="F:alanine-glyoxylate transaminase activity"/>
    <property type="evidence" value="ECO:0007669"/>
    <property type="project" value="TreeGrafter"/>
</dbReference>
<dbReference type="InterPro" id="IPR015424">
    <property type="entry name" value="PyrdxlP-dep_Trfase"/>
</dbReference>
<dbReference type="AlphaFoldDB" id="A0A918XWI8"/>
<accession>A0A918XWI8</accession>
<evidence type="ECO:0000256" key="6">
    <source>
        <dbReference type="RuleBase" id="RU004075"/>
    </source>
</evidence>
<evidence type="ECO:0000256" key="3">
    <source>
        <dbReference type="ARBA" id="ARBA00022898"/>
    </source>
</evidence>
<organism evidence="9 10">
    <name type="scientific">Thalassobaculum fulvum</name>
    <dbReference type="NCBI Taxonomy" id="1633335"/>
    <lineage>
        <taxon>Bacteria</taxon>
        <taxon>Pseudomonadati</taxon>
        <taxon>Pseudomonadota</taxon>
        <taxon>Alphaproteobacteria</taxon>
        <taxon>Rhodospirillales</taxon>
        <taxon>Thalassobaculaceae</taxon>
        <taxon>Thalassobaculum</taxon>
    </lineage>
</organism>
<dbReference type="PANTHER" id="PTHR21152">
    <property type="entry name" value="AMINOTRANSFERASE CLASS V"/>
    <property type="match status" value="1"/>
</dbReference>
<evidence type="ECO:0000313" key="10">
    <source>
        <dbReference type="Proteomes" id="UP000630353"/>
    </source>
</evidence>
<reference evidence="9" key="1">
    <citation type="journal article" date="2014" name="Int. J. Syst. Evol. Microbiol.">
        <title>Complete genome sequence of Corynebacterium casei LMG S-19264T (=DSM 44701T), isolated from a smear-ripened cheese.</title>
        <authorList>
            <consortium name="US DOE Joint Genome Institute (JGI-PGF)"/>
            <person name="Walter F."/>
            <person name="Albersmeier A."/>
            <person name="Kalinowski J."/>
            <person name="Ruckert C."/>
        </authorList>
    </citation>
    <scope>NUCLEOTIDE SEQUENCE</scope>
    <source>
        <strain evidence="9">KCTC 42651</strain>
    </source>
</reference>
<keyword evidence="9" id="KW-0032">Aminotransferase</keyword>
<dbReference type="GO" id="GO:0019265">
    <property type="term" value="P:glycine biosynthetic process, by transamination of glyoxylate"/>
    <property type="evidence" value="ECO:0007669"/>
    <property type="project" value="TreeGrafter"/>
</dbReference>
<protein>
    <submittedName>
        <fullName evidence="9">Serine--glyoxylate aminotransferase</fullName>
    </submittedName>
</protein>
<dbReference type="InterPro" id="IPR000192">
    <property type="entry name" value="Aminotrans_V_dom"/>
</dbReference>
<dbReference type="Gene3D" id="3.90.1150.10">
    <property type="entry name" value="Aspartate Aminotransferase, domain 1"/>
    <property type="match status" value="1"/>
</dbReference>
<feature type="modified residue" description="N6-(pyridoxal phosphate)lysine" evidence="5">
    <location>
        <position position="198"/>
    </location>
</feature>
<feature type="domain" description="Aminotransferase class V" evidence="8">
    <location>
        <begin position="31"/>
        <end position="338"/>
    </location>
</feature>
<dbReference type="Proteomes" id="UP000630353">
    <property type="component" value="Unassembled WGS sequence"/>
</dbReference>
<comment type="cofactor">
    <cofactor evidence="1 5 7">
        <name>pyridoxal 5'-phosphate</name>
        <dbReference type="ChEBI" id="CHEBI:597326"/>
    </cofactor>
</comment>